<organism evidence="1 2">
    <name type="scientific">Penicillium concentricum</name>
    <dbReference type="NCBI Taxonomy" id="293559"/>
    <lineage>
        <taxon>Eukaryota</taxon>
        <taxon>Fungi</taxon>
        <taxon>Dikarya</taxon>
        <taxon>Ascomycota</taxon>
        <taxon>Pezizomycotina</taxon>
        <taxon>Eurotiomycetes</taxon>
        <taxon>Eurotiomycetidae</taxon>
        <taxon>Eurotiales</taxon>
        <taxon>Aspergillaceae</taxon>
        <taxon>Penicillium</taxon>
    </lineage>
</organism>
<proteinExistence type="predicted"/>
<dbReference type="EMBL" id="JAPZBT010000003">
    <property type="protein sequence ID" value="KAJ5365882.1"/>
    <property type="molecule type" value="Genomic_DNA"/>
</dbReference>
<accession>A0A9W9RTB9</accession>
<comment type="caution">
    <text evidence="1">The sequence shown here is derived from an EMBL/GenBank/DDBJ whole genome shotgun (WGS) entry which is preliminary data.</text>
</comment>
<dbReference type="OrthoDB" id="10386879at2759"/>
<reference evidence="1" key="1">
    <citation type="submission" date="2022-12" db="EMBL/GenBank/DDBJ databases">
        <authorList>
            <person name="Petersen C."/>
        </authorList>
    </citation>
    <scope>NUCLEOTIDE SEQUENCE</scope>
    <source>
        <strain evidence="1">IBT 3081</strain>
    </source>
</reference>
<dbReference type="Proteomes" id="UP001147752">
    <property type="component" value="Unassembled WGS sequence"/>
</dbReference>
<sequence>MLFILSISRTIWFDFRPFGLSRQIMKLVPNGCEFRRPALSGMGANDVEEYLPTFNRHPDNRSSSTAEIGLAHSLTYSSLAAKLASTA</sequence>
<evidence type="ECO:0000313" key="1">
    <source>
        <dbReference type="EMBL" id="KAJ5365882.1"/>
    </source>
</evidence>
<evidence type="ECO:0000313" key="2">
    <source>
        <dbReference type="Proteomes" id="UP001147752"/>
    </source>
</evidence>
<name>A0A9W9RTB9_9EURO</name>
<dbReference type="AlphaFoldDB" id="A0A9W9RTB9"/>
<dbReference type="RefSeq" id="XP_056577348.1">
    <property type="nucleotide sequence ID" value="XM_056726497.1"/>
</dbReference>
<keyword evidence="2" id="KW-1185">Reference proteome</keyword>
<dbReference type="GeneID" id="81465680"/>
<reference evidence="1" key="2">
    <citation type="journal article" date="2023" name="IMA Fungus">
        <title>Comparative genomic study of the Penicillium genus elucidates a diverse pangenome and 15 lateral gene transfer events.</title>
        <authorList>
            <person name="Petersen C."/>
            <person name="Sorensen T."/>
            <person name="Nielsen M.R."/>
            <person name="Sondergaard T.E."/>
            <person name="Sorensen J.L."/>
            <person name="Fitzpatrick D.A."/>
            <person name="Frisvad J.C."/>
            <person name="Nielsen K.L."/>
        </authorList>
    </citation>
    <scope>NUCLEOTIDE SEQUENCE</scope>
    <source>
        <strain evidence="1">IBT 3081</strain>
    </source>
</reference>
<protein>
    <submittedName>
        <fullName evidence="1">Uncharacterized protein</fullName>
    </submittedName>
</protein>
<gene>
    <name evidence="1" type="ORF">N7517_008768</name>
</gene>